<dbReference type="InterPro" id="IPR035992">
    <property type="entry name" value="Ricin_B-like_lectins"/>
</dbReference>
<evidence type="ECO:0000313" key="3">
    <source>
        <dbReference type="EMBL" id="EJT79498.1"/>
    </source>
</evidence>
<dbReference type="Proteomes" id="UP000006039">
    <property type="component" value="Unassembled WGS sequence"/>
</dbReference>
<name>J3NTI2_GAET3</name>
<keyword evidence="2" id="KW-0472">Membrane</keyword>
<evidence type="ECO:0000313" key="5">
    <source>
        <dbReference type="Proteomes" id="UP000006039"/>
    </source>
</evidence>
<reference evidence="3" key="3">
    <citation type="submission" date="2010-09" db="EMBL/GenBank/DDBJ databases">
        <title>Annotation of Gaeumannomyces graminis var. tritici R3-111a-1.</title>
        <authorList>
            <consortium name="The Broad Institute Genome Sequencing Platform"/>
            <person name="Ma L.-J."/>
            <person name="Dead R."/>
            <person name="Young S.K."/>
            <person name="Zeng Q."/>
            <person name="Gargeya S."/>
            <person name="Fitzgerald M."/>
            <person name="Haas B."/>
            <person name="Abouelleil A."/>
            <person name="Alvarado L."/>
            <person name="Arachchi H.M."/>
            <person name="Berlin A."/>
            <person name="Brown A."/>
            <person name="Chapman S.B."/>
            <person name="Chen Z."/>
            <person name="Dunbar C."/>
            <person name="Freedman E."/>
            <person name="Gearin G."/>
            <person name="Gellesch M."/>
            <person name="Goldberg J."/>
            <person name="Griggs A."/>
            <person name="Gujja S."/>
            <person name="Heiman D."/>
            <person name="Howarth C."/>
            <person name="Larson L."/>
            <person name="Lui A."/>
            <person name="MacDonald P.J.P."/>
            <person name="Mehta T."/>
            <person name="Montmayeur A."/>
            <person name="Murphy C."/>
            <person name="Neiman D."/>
            <person name="Pearson M."/>
            <person name="Priest M."/>
            <person name="Roberts A."/>
            <person name="Saif S."/>
            <person name="Shea T."/>
            <person name="Shenoy N."/>
            <person name="Sisk P."/>
            <person name="Stolte C."/>
            <person name="Sykes S."/>
            <person name="Yandava C."/>
            <person name="Wortman J."/>
            <person name="Nusbaum C."/>
            <person name="Birren B."/>
        </authorList>
    </citation>
    <scope>NUCLEOTIDE SEQUENCE</scope>
    <source>
        <strain evidence="3">R3-111a-1</strain>
    </source>
</reference>
<gene>
    <name evidence="4" type="primary">20345040</name>
    <name evidence="3" type="ORF">GGTG_04582</name>
</gene>
<feature type="transmembrane region" description="Helical" evidence="2">
    <location>
        <begin position="183"/>
        <end position="204"/>
    </location>
</feature>
<dbReference type="OrthoDB" id="9986966at2759"/>
<reference evidence="3" key="2">
    <citation type="submission" date="2010-07" db="EMBL/GenBank/DDBJ databases">
        <authorList>
            <consortium name="The Broad Institute Genome Sequencing Platform"/>
            <consortium name="Broad Institute Genome Sequencing Center for Infectious Disease"/>
            <person name="Ma L.-J."/>
            <person name="Dead R."/>
            <person name="Young S."/>
            <person name="Zeng Q."/>
            <person name="Koehrsen M."/>
            <person name="Alvarado L."/>
            <person name="Berlin A."/>
            <person name="Chapman S.B."/>
            <person name="Chen Z."/>
            <person name="Freedman E."/>
            <person name="Gellesch M."/>
            <person name="Goldberg J."/>
            <person name="Griggs A."/>
            <person name="Gujja S."/>
            <person name="Heilman E.R."/>
            <person name="Heiman D."/>
            <person name="Hepburn T."/>
            <person name="Howarth C."/>
            <person name="Jen D."/>
            <person name="Larson L."/>
            <person name="Mehta T."/>
            <person name="Neiman D."/>
            <person name="Pearson M."/>
            <person name="Roberts A."/>
            <person name="Saif S."/>
            <person name="Shea T."/>
            <person name="Shenoy N."/>
            <person name="Sisk P."/>
            <person name="Stolte C."/>
            <person name="Sykes S."/>
            <person name="Walk T."/>
            <person name="White J."/>
            <person name="Yandava C."/>
            <person name="Haas B."/>
            <person name="Nusbaum C."/>
            <person name="Birren B."/>
        </authorList>
    </citation>
    <scope>NUCLEOTIDE SEQUENCE</scope>
    <source>
        <strain evidence="3">R3-111a-1</strain>
    </source>
</reference>
<organism evidence="3">
    <name type="scientific">Gaeumannomyces tritici (strain R3-111a-1)</name>
    <name type="common">Wheat and barley take-all root rot fungus</name>
    <name type="synonym">Gaeumannomyces graminis var. tritici</name>
    <dbReference type="NCBI Taxonomy" id="644352"/>
    <lineage>
        <taxon>Eukaryota</taxon>
        <taxon>Fungi</taxon>
        <taxon>Dikarya</taxon>
        <taxon>Ascomycota</taxon>
        <taxon>Pezizomycotina</taxon>
        <taxon>Sordariomycetes</taxon>
        <taxon>Sordariomycetidae</taxon>
        <taxon>Magnaporthales</taxon>
        <taxon>Magnaporthaceae</taxon>
        <taxon>Gaeumannomyces</taxon>
    </lineage>
</organism>
<dbReference type="EMBL" id="GL385396">
    <property type="protein sequence ID" value="EJT79498.1"/>
    <property type="molecule type" value="Genomic_DNA"/>
</dbReference>
<dbReference type="SUPFAM" id="SSF50370">
    <property type="entry name" value="Ricin B-like lectins"/>
    <property type="match status" value="1"/>
</dbReference>
<proteinExistence type="predicted"/>
<accession>J3NTI2</accession>
<feature type="region of interest" description="Disordered" evidence="1">
    <location>
        <begin position="149"/>
        <end position="181"/>
    </location>
</feature>
<dbReference type="HOGENOM" id="CLU_1283328_0_0_1"/>
<reference evidence="5" key="1">
    <citation type="submission" date="2010-07" db="EMBL/GenBank/DDBJ databases">
        <title>The genome sequence of Gaeumannomyces graminis var. tritici strain R3-111a-1.</title>
        <authorList>
            <consortium name="The Broad Institute Genome Sequencing Platform"/>
            <person name="Ma L.-J."/>
            <person name="Dead R."/>
            <person name="Young S."/>
            <person name="Zeng Q."/>
            <person name="Koehrsen M."/>
            <person name="Alvarado L."/>
            <person name="Berlin A."/>
            <person name="Chapman S.B."/>
            <person name="Chen Z."/>
            <person name="Freedman E."/>
            <person name="Gellesch M."/>
            <person name="Goldberg J."/>
            <person name="Griggs A."/>
            <person name="Gujja S."/>
            <person name="Heilman E.R."/>
            <person name="Heiman D."/>
            <person name="Hepburn T."/>
            <person name="Howarth C."/>
            <person name="Jen D."/>
            <person name="Larson L."/>
            <person name="Mehta T."/>
            <person name="Neiman D."/>
            <person name="Pearson M."/>
            <person name="Roberts A."/>
            <person name="Saif S."/>
            <person name="Shea T."/>
            <person name="Shenoy N."/>
            <person name="Sisk P."/>
            <person name="Stolte C."/>
            <person name="Sykes S."/>
            <person name="Walk T."/>
            <person name="White J."/>
            <person name="Yandava C."/>
            <person name="Haas B."/>
            <person name="Nusbaum C."/>
            <person name="Birren B."/>
        </authorList>
    </citation>
    <scope>NUCLEOTIDE SEQUENCE [LARGE SCALE GENOMIC DNA]</scope>
    <source>
        <strain evidence="5">R3-111a-1</strain>
    </source>
</reference>
<reference evidence="4" key="4">
    <citation type="journal article" date="2015" name="G3 (Bethesda)">
        <title>Genome sequences of three phytopathogenic species of the Magnaporthaceae family of fungi.</title>
        <authorList>
            <person name="Okagaki L.H."/>
            <person name="Nunes C.C."/>
            <person name="Sailsbery J."/>
            <person name="Clay B."/>
            <person name="Brown D."/>
            <person name="John T."/>
            <person name="Oh Y."/>
            <person name="Young N."/>
            <person name="Fitzgerald M."/>
            <person name="Haas B.J."/>
            <person name="Zeng Q."/>
            <person name="Young S."/>
            <person name="Adiconis X."/>
            <person name="Fan L."/>
            <person name="Levin J.Z."/>
            <person name="Mitchell T.K."/>
            <person name="Okubara P.A."/>
            <person name="Farman M.L."/>
            <person name="Kohn L.M."/>
            <person name="Birren B."/>
            <person name="Ma L.-J."/>
            <person name="Dean R.A."/>
        </authorList>
    </citation>
    <scope>NUCLEOTIDE SEQUENCE</scope>
    <source>
        <strain evidence="4">R3-111a-1</strain>
    </source>
</reference>
<dbReference type="eggNOG" id="ENOG502SQTV">
    <property type="taxonomic scope" value="Eukaryota"/>
</dbReference>
<evidence type="ECO:0000313" key="4">
    <source>
        <dbReference type="EnsemblFungi" id="EJT79498"/>
    </source>
</evidence>
<evidence type="ECO:0008006" key="6">
    <source>
        <dbReference type="Google" id="ProtNLM"/>
    </source>
</evidence>
<dbReference type="GeneID" id="20345040"/>
<protein>
    <recommendedName>
        <fullName evidence="6">Ricin B lectin domain-containing protein</fullName>
    </recommendedName>
</protein>
<dbReference type="RefSeq" id="XP_009220643.1">
    <property type="nucleotide sequence ID" value="XM_009222379.1"/>
</dbReference>
<feature type="compositionally biased region" description="Low complexity" evidence="1">
    <location>
        <begin position="149"/>
        <end position="170"/>
    </location>
</feature>
<keyword evidence="5" id="KW-1185">Reference proteome</keyword>
<evidence type="ECO:0000256" key="1">
    <source>
        <dbReference type="SAM" id="MobiDB-lite"/>
    </source>
</evidence>
<keyword evidence="2" id="KW-1133">Transmembrane helix</keyword>
<dbReference type="VEuPathDB" id="FungiDB:GGTG_04582"/>
<evidence type="ECO:0000256" key="2">
    <source>
        <dbReference type="SAM" id="Phobius"/>
    </source>
</evidence>
<keyword evidence="2" id="KW-0812">Transmembrane</keyword>
<dbReference type="EnsemblFungi" id="EJT79498">
    <property type="protein sequence ID" value="EJT79498"/>
    <property type="gene ID" value="GGTG_04582"/>
</dbReference>
<dbReference type="AlphaFoldDB" id="J3NTI2"/>
<dbReference type="Gene3D" id="2.80.10.50">
    <property type="match status" value="1"/>
</dbReference>
<reference evidence="4" key="5">
    <citation type="submission" date="2018-04" db="UniProtKB">
        <authorList>
            <consortium name="EnsemblFungi"/>
        </authorList>
    </citation>
    <scope>IDENTIFICATION</scope>
    <source>
        <strain evidence="4">R3-111a-1</strain>
    </source>
</reference>
<sequence length="215" mass="22863">MARWHPASDTTLYKLANSYGSLALDNSTSDYGLHASRSDPPISWYFIPGADALRFNICTKQTGQPLCLGVSSNKTYPHLTVPRDLTGQSWTVTADIGGKTYKLSNDHSGPELYLDVYTDSLQAFMGPTDTTGRYWDIILADLLTTTPASTSLKSSGTGTSSASGTQTSSAPPGPSGDDNKTGIIAGSVGGAVVLLIICIAVYLWHKNSRNEDPKP</sequence>